<feature type="domain" description="Recombinase" evidence="2">
    <location>
        <begin position="165"/>
        <end position="283"/>
    </location>
</feature>
<dbReference type="SMART" id="SM00857">
    <property type="entry name" value="Resolvase"/>
    <property type="match status" value="1"/>
</dbReference>
<dbReference type="Pfam" id="PF00239">
    <property type="entry name" value="Resolvase"/>
    <property type="match status" value="1"/>
</dbReference>
<comment type="caution">
    <text evidence="3">The sequence shown here is derived from an EMBL/GenBank/DDBJ whole genome shotgun (WGS) entry which is preliminary data.</text>
</comment>
<dbReference type="EMBL" id="JACRSW010000027">
    <property type="protein sequence ID" value="MBC8557221.1"/>
    <property type="molecule type" value="Genomic_DNA"/>
</dbReference>
<dbReference type="RefSeq" id="WP_249304236.1">
    <property type="nucleotide sequence ID" value="NZ_JACRSW010000027.1"/>
</dbReference>
<dbReference type="PROSITE" id="PS51736">
    <property type="entry name" value="RECOMBINASES_3"/>
    <property type="match status" value="1"/>
</dbReference>
<gene>
    <name evidence="3" type="ORF">H8700_05825</name>
</gene>
<evidence type="ECO:0000259" key="1">
    <source>
        <dbReference type="PROSITE" id="PS51736"/>
    </source>
</evidence>
<keyword evidence="4" id="KW-1185">Reference proteome</keyword>
<dbReference type="PANTHER" id="PTHR30461">
    <property type="entry name" value="DNA-INVERTASE FROM LAMBDOID PROPHAGE"/>
    <property type="match status" value="1"/>
</dbReference>
<dbReference type="InterPro" id="IPR006119">
    <property type="entry name" value="Resolv_N"/>
</dbReference>
<reference evidence="3 4" key="1">
    <citation type="submission" date="2020-08" db="EMBL/GenBank/DDBJ databases">
        <title>Genome public.</title>
        <authorList>
            <person name="Liu C."/>
            <person name="Sun Q."/>
        </authorList>
    </citation>
    <scope>NUCLEOTIDE SEQUENCE [LARGE SCALE GENOMIC DNA]</scope>
    <source>
        <strain evidence="3 4">BX3</strain>
    </source>
</reference>
<accession>A0ABR7MTT3</accession>
<evidence type="ECO:0000313" key="4">
    <source>
        <dbReference type="Proteomes" id="UP000637513"/>
    </source>
</evidence>
<dbReference type="PROSITE" id="PS51737">
    <property type="entry name" value="RECOMBINASE_DNA_BIND"/>
    <property type="match status" value="1"/>
</dbReference>
<dbReference type="InterPro" id="IPR038109">
    <property type="entry name" value="DNA_bind_recomb_sf"/>
</dbReference>
<dbReference type="InterPro" id="IPR011109">
    <property type="entry name" value="DNA_bind_recombinase_dom"/>
</dbReference>
<dbReference type="InterPro" id="IPR036162">
    <property type="entry name" value="Resolvase-like_N_sf"/>
</dbReference>
<evidence type="ECO:0000259" key="2">
    <source>
        <dbReference type="PROSITE" id="PS51737"/>
    </source>
</evidence>
<dbReference type="InterPro" id="IPR050639">
    <property type="entry name" value="SSR_resolvase"/>
</dbReference>
<protein>
    <submittedName>
        <fullName evidence="3">Recombinase family protein</fullName>
    </submittedName>
</protein>
<name>A0ABR7MTT3_9FIRM</name>
<dbReference type="Proteomes" id="UP000637513">
    <property type="component" value="Unassembled WGS sequence"/>
</dbReference>
<organism evidence="3 4">
    <name type="scientific">Jutongia hominis</name>
    <dbReference type="NCBI Taxonomy" id="2763664"/>
    <lineage>
        <taxon>Bacteria</taxon>
        <taxon>Bacillati</taxon>
        <taxon>Bacillota</taxon>
        <taxon>Clostridia</taxon>
        <taxon>Lachnospirales</taxon>
        <taxon>Lachnospiraceae</taxon>
        <taxon>Jutongia</taxon>
    </lineage>
</organism>
<proteinExistence type="predicted"/>
<dbReference type="SUPFAM" id="SSF53041">
    <property type="entry name" value="Resolvase-like"/>
    <property type="match status" value="1"/>
</dbReference>
<dbReference type="Gene3D" id="3.40.50.1390">
    <property type="entry name" value="Resolvase, N-terminal catalytic domain"/>
    <property type="match status" value="1"/>
</dbReference>
<dbReference type="Gene3D" id="3.90.1750.20">
    <property type="entry name" value="Putative Large Serine Recombinase, Chain B, Domain 2"/>
    <property type="match status" value="1"/>
</dbReference>
<dbReference type="Pfam" id="PF07508">
    <property type="entry name" value="Recombinase"/>
    <property type="match status" value="1"/>
</dbReference>
<dbReference type="PANTHER" id="PTHR30461:SF23">
    <property type="entry name" value="DNA RECOMBINASE-RELATED"/>
    <property type="match status" value="1"/>
</dbReference>
<feature type="domain" description="Resolvase/invertase-type recombinase catalytic" evidence="1">
    <location>
        <begin position="3"/>
        <end position="157"/>
    </location>
</feature>
<evidence type="ECO:0000313" key="3">
    <source>
        <dbReference type="EMBL" id="MBC8557221.1"/>
    </source>
</evidence>
<sequence length="297" mass="35004">MKEIAIYLRLSKADKERTRESQSIQNQRALLYKAIREDASFGEYPITAYIDDGYSGLQQDRPALCTMMQKIRQKKVVAVFVKDLSRLSRNHVFLAGFMEKFCPTYQVDLIAVGDGYDSRKEQFVQTATRLRALFYECYSKDISYKVRNALRSKKENGEYAVARPPFGYRREHKGIWRTEPKEAECIRRIYASFLRGDSQKEIALEESTRGFTIYPVKVHRILHDPVYCGYFIWNKNRMSEYIPNKNITLPRDEWKVQKGTHEAIISETVFLKTWQKLQKVSRDNKKFVQNTKSFKKL</sequence>